<organism evidence="1 2">
    <name type="scientific">Paenibacillus psychroresistens</name>
    <dbReference type="NCBI Taxonomy" id="1778678"/>
    <lineage>
        <taxon>Bacteria</taxon>
        <taxon>Bacillati</taxon>
        <taxon>Bacillota</taxon>
        <taxon>Bacilli</taxon>
        <taxon>Bacillales</taxon>
        <taxon>Paenibacillaceae</taxon>
        <taxon>Paenibacillus</taxon>
    </lineage>
</organism>
<dbReference type="Proteomes" id="UP000426246">
    <property type="component" value="Chromosome"/>
</dbReference>
<protein>
    <submittedName>
        <fullName evidence="1">Uncharacterized protein</fullName>
    </submittedName>
</protein>
<gene>
    <name evidence="1" type="ORF">EHS13_13555</name>
</gene>
<dbReference type="KEGG" id="ppsc:EHS13_13555"/>
<dbReference type="RefSeq" id="WP_155700866.1">
    <property type="nucleotide sequence ID" value="NZ_CP034235.1"/>
</dbReference>
<evidence type="ECO:0000313" key="2">
    <source>
        <dbReference type="Proteomes" id="UP000426246"/>
    </source>
</evidence>
<evidence type="ECO:0000313" key="1">
    <source>
        <dbReference type="EMBL" id="QGQ95829.1"/>
    </source>
</evidence>
<accession>A0A6B8RIC7</accession>
<keyword evidence="2" id="KW-1185">Reference proteome</keyword>
<sequence>MSSVEQVEVIEQVDDLDARILETSRKQLIEENKIIMNEDGSFTLTEKGKEIVQKELQRYESRPNMAILIQMYILQMYDVSVY</sequence>
<reference evidence="2" key="1">
    <citation type="submission" date="2018-11" db="EMBL/GenBank/DDBJ databases">
        <title>Complete genome sequence of Paenibacillus sp. ML311-T8.</title>
        <authorList>
            <person name="Nam Y.-D."/>
            <person name="Kang J."/>
            <person name="Chung W.-H."/>
            <person name="Park Y.S."/>
        </authorList>
    </citation>
    <scope>NUCLEOTIDE SEQUENCE [LARGE SCALE GENOMIC DNA]</scope>
    <source>
        <strain evidence="2">ML311-T8</strain>
    </source>
</reference>
<dbReference type="AlphaFoldDB" id="A0A6B8RIC7"/>
<name>A0A6B8RIC7_9BACL</name>
<dbReference type="EMBL" id="CP034235">
    <property type="protein sequence ID" value="QGQ95829.1"/>
    <property type="molecule type" value="Genomic_DNA"/>
</dbReference>
<proteinExistence type="predicted"/>